<evidence type="ECO:0000256" key="1">
    <source>
        <dbReference type="SAM" id="MobiDB-lite"/>
    </source>
</evidence>
<name>A0A9Q1L0V0_9CARY</name>
<accession>A0A9Q1L0V0</accession>
<evidence type="ECO:0000313" key="2">
    <source>
        <dbReference type="EMBL" id="KAJ8452433.1"/>
    </source>
</evidence>
<dbReference type="Proteomes" id="UP001153076">
    <property type="component" value="Unassembled WGS sequence"/>
</dbReference>
<dbReference type="EMBL" id="JAKOGI010000004">
    <property type="protein sequence ID" value="KAJ8452433.1"/>
    <property type="molecule type" value="Genomic_DNA"/>
</dbReference>
<proteinExistence type="predicted"/>
<gene>
    <name evidence="2" type="ORF">Cgig2_000022</name>
</gene>
<comment type="caution">
    <text evidence="2">The sequence shown here is derived from an EMBL/GenBank/DDBJ whole genome shotgun (WGS) entry which is preliminary data.</text>
</comment>
<keyword evidence="3" id="KW-1185">Reference proteome</keyword>
<feature type="region of interest" description="Disordered" evidence="1">
    <location>
        <begin position="116"/>
        <end position="140"/>
    </location>
</feature>
<evidence type="ECO:0000313" key="3">
    <source>
        <dbReference type="Proteomes" id="UP001153076"/>
    </source>
</evidence>
<organism evidence="2 3">
    <name type="scientific">Carnegiea gigantea</name>
    <dbReference type="NCBI Taxonomy" id="171969"/>
    <lineage>
        <taxon>Eukaryota</taxon>
        <taxon>Viridiplantae</taxon>
        <taxon>Streptophyta</taxon>
        <taxon>Embryophyta</taxon>
        <taxon>Tracheophyta</taxon>
        <taxon>Spermatophyta</taxon>
        <taxon>Magnoliopsida</taxon>
        <taxon>eudicotyledons</taxon>
        <taxon>Gunneridae</taxon>
        <taxon>Pentapetalae</taxon>
        <taxon>Caryophyllales</taxon>
        <taxon>Cactineae</taxon>
        <taxon>Cactaceae</taxon>
        <taxon>Cactoideae</taxon>
        <taxon>Echinocereeae</taxon>
        <taxon>Carnegiea</taxon>
    </lineage>
</organism>
<dbReference type="AlphaFoldDB" id="A0A9Q1L0V0"/>
<feature type="compositionally biased region" description="Basic residues" evidence="1">
    <location>
        <begin position="122"/>
        <end position="133"/>
    </location>
</feature>
<protein>
    <submittedName>
        <fullName evidence="2">Uncharacterized protein</fullName>
    </submittedName>
</protein>
<sequence length="206" mass="23974">MNDEEDSKCSLINEDELFGHSSEDEIDGYERMYASGTMWEVENNGEVALKGDTSKDKKYFHDMFKDYLVQEGIYSFYKDFCSSLSKELCQIIPRSKAKTLNDESLQYHELRNCPSLMAPPIPKKRGRPPKNRKKGWDEGRERRRSVIVRCKNCKELDHNLAGYPLFGKKLGMRNLRPKSRNKREPTVATTASPRRFTKQLLLQAQK</sequence>
<reference evidence="2" key="1">
    <citation type="submission" date="2022-04" db="EMBL/GenBank/DDBJ databases">
        <title>Carnegiea gigantea Genome sequencing and assembly v2.</title>
        <authorList>
            <person name="Copetti D."/>
            <person name="Sanderson M.J."/>
            <person name="Burquez A."/>
            <person name="Wojciechowski M.F."/>
        </authorList>
    </citation>
    <scope>NUCLEOTIDE SEQUENCE</scope>
    <source>
        <strain evidence="2">SGP5-SGP5p</strain>
        <tissue evidence="2">Aerial part</tissue>
    </source>
</reference>